<comment type="caution">
    <text evidence="1">The sequence shown here is derived from an EMBL/GenBank/DDBJ whole genome shotgun (WGS) entry which is preliminary data.</text>
</comment>
<name>A0ACB8XRB1_ARCLA</name>
<organism evidence="1 2">
    <name type="scientific">Arctium lappa</name>
    <name type="common">Greater burdock</name>
    <name type="synonym">Lappa major</name>
    <dbReference type="NCBI Taxonomy" id="4217"/>
    <lineage>
        <taxon>Eukaryota</taxon>
        <taxon>Viridiplantae</taxon>
        <taxon>Streptophyta</taxon>
        <taxon>Embryophyta</taxon>
        <taxon>Tracheophyta</taxon>
        <taxon>Spermatophyta</taxon>
        <taxon>Magnoliopsida</taxon>
        <taxon>eudicotyledons</taxon>
        <taxon>Gunneridae</taxon>
        <taxon>Pentapetalae</taxon>
        <taxon>asterids</taxon>
        <taxon>campanulids</taxon>
        <taxon>Asterales</taxon>
        <taxon>Asteraceae</taxon>
        <taxon>Carduoideae</taxon>
        <taxon>Cardueae</taxon>
        <taxon>Arctiinae</taxon>
        <taxon>Arctium</taxon>
    </lineage>
</organism>
<dbReference type="Proteomes" id="UP001055879">
    <property type="component" value="Linkage Group LG15"/>
</dbReference>
<dbReference type="EMBL" id="CM042061">
    <property type="protein sequence ID" value="KAI3672563.1"/>
    <property type="molecule type" value="Genomic_DNA"/>
</dbReference>
<accession>A0ACB8XRB1</accession>
<reference evidence="1 2" key="2">
    <citation type="journal article" date="2022" name="Mol. Ecol. Resour.">
        <title>The genomes of chicory, endive, great burdock and yacon provide insights into Asteraceae paleo-polyploidization history and plant inulin production.</title>
        <authorList>
            <person name="Fan W."/>
            <person name="Wang S."/>
            <person name="Wang H."/>
            <person name="Wang A."/>
            <person name="Jiang F."/>
            <person name="Liu H."/>
            <person name="Zhao H."/>
            <person name="Xu D."/>
            <person name="Zhang Y."/>
        </authorList>
    </citation>
    <scope>NUCLEOTIDE SEQUENCE [LARGE SCALE GENOMIC DNA]</scope>
    <source>
        <strain evidence="2">cv. Niubang</strain>
    </source>
</reference>
<keyword evidence="2" id="KW-1185">Reference proteome</keyword>
<evidence type="ECO:0000313" key="1">
    <source>
        <dbReference type="EMBL" id="KAI3672563.1"/>
    </source>
</evidence>
<gene>
    <name evidence="1" type="ORF">L6452_38654</name>
</gene>
<reference evidence="2" key="1">
    <citation type="journal article" date="2022" name="Mol. Ecol. Resour.">
        <title>The genomes of chicory, endive, great burdock and yacon provide insights into Asteraceae palaeo-polyploidization history and plant inulin production.</title>
        <authorList>
            <person name="Fan W."/>
            <person name="Wang S."/>
            <person name="Wang H."/>
            <person name="Wang A."/>
            <person name="Jiang F."/>
            <person name="Liu H."/>
            <person name="Zhao H."/>
            <person name="Xu D."/>
            <person name="Zhang Y."/>
        </authorList>
    </citation>
    <scope>NUCLEOTIDE SEQUENCE [LARGE SCALE GENOMIC DNA]</scope>
    <source>
        <strain evidence="2">cv. Niubang</strain>
    </source>
</reference>
<protein>
    <submittedName>
        <fullName evidence="1">Uncharacterized protein</fullName>
    </submittedName>
</protein>
<evidence type="ECO:0000313" key="2">
    <source>
        <dbReference type="Proteomes" id="UP001055879"/>
    </source>
</evidence>
<proteinExistence type="predicted"/>
<sequence length="292" mass="34275">MINFLKGSVGVKKRMFTNMSYGRIEELYKKEMTKLQGDFTQRVEIGAIKRKKSIAIKPKAKRSRIEEVEKEIESARAEPSPEPEQNQEQSNQQSNEKFHLYMTLTNEEPVQVDPISMKAPEIIFWDILKDNRKEYFRFKRIGDQFEVCATWGKVIRSSSRADLEEMYKVGIKLYESVLQGTEMSLIKIAMDYLCMMFKPERVKYRIKDLHYEYGFKKIDHWMLFENCGVYMITIDKSYHEYYLVDKINDHSKANLEGMLKAKLVCAKGSEMARIVIRRTINQSLGLDPNLGN</sequence>